<accession>A0A0C9TE98</accession>
<reference evidence="2 3" key="1">
    <citation type="submission" date="2014-06" db="EMBL/GenBank/DDBJ databases">
        <authorList>
            <consortium name="DOE Joint Genome Institute"/>
            <person name="Kuo A."/>
            <person name="Kohler A."/>
            <person name="Nagy L.G."/>
            <person name="Floudas D."/>
            <person name="Copeland A."/>
            <person name="Barry K.W."/>
            <person name="Cichocki N."/>
            <person name="Veneault-Fourrey C."/>
            <person name="LaButti K."/>
            <person name="Lindquist E.A."/>
            <person name="Lipzen A."/>
            <person name="Lundell T."/>
            <person name="Morin E."/>
            <person name="Murat C."/>
            <person name="Sun H."/>
            <person name="Tunlid A."/>
            <person name="Henrissat B."/>
            <person name="Grigoriev I.V."/>
            <person name="Hibbett D.S."/>
            <person name="Martin F."/>
            <person name="Nordberg H.P."/>
            <person name="Cantor M.N."/>
            <person name="Hua S.X."/>
        </authorList>
    </citation>
    <scope>NUCLEOTIDE SEQUENCE [LARGE SCALE GENOMIC DNA]</scope>
    <source>
        <strain evidence="2 3">ATCC 200175</strain>
    </source>
</reference>
<reference evidence="3" key="2">
    <citation type="submission" date="2015-01" db="EMBL/GenBank/DDBJ databases">
        <title>Evolutionary Origins and Diversification of the Mycorrhizal Mutualists.</title>
        <authorList>
            <consortium name="DOE Joint Genome Institute"/>
            <consortium name="Mycorrhizal Genomics Consortium"/>
            <person name="Kohler A."/>
            <person name="Kuo A."/>
            <person name="Nagy L.G."/>
            <person name="Floudas D."/>
            <person name="Copeland A."/>
            <person name="Barry K.W."/>
            <person name="Cichocki N."/>
            <person name="Veneault-Fourrey C."/>
            <person name="LaButti K."/>
            <person name="Lindquist E.A."/>
            <person name="Lipzen A."/>
            <person name="Lundell T."/>
            <person name="Morin E."/>
            <person name="Murat C."/>
            <person name="Riley R."/>
            <person name="Ohm R."/>
            <person name="Sun H."/>
            <person name="Tunlid A."/>
            <person name="Henrissat B."/>
            <person name="Grigoriev I.V."/>
            <person name="Hibbett D.S."/>
            <person name="Martin F."/>
        </authorList>
    </citation>
    <scope>NUCLEOTIDE SEQUENCE [LARGE SCALE GENOMIC DNA]</scope>
    <source>
        <strain evidence="3">ATCC 200175</strain>
    </source>
</reference>
<feature type="compositionally biased region" description="Acidic residues" evidence="1">
    <location>
        <begin position="173"/>
        <end position="203"/>
    </location>
</feature>
<name>A0A0C9TE98_PAXIN</name>
<dbReference type="OrthoDB" id="2693280at2759"/>
<evidence type="ECO:0000313" key="2">
    <source>
        <dbReference type="EMBL" id="KIJ13920.1"/>
    </source>
</evidence>
<dbReference type="HOGENOM" id="CLU_041175_2_1_1"/>
<evidence type="ECO:0000313" key="3">
    <source>
        <dbReference type="Proteomes" id="UP000053647"/>
    </source>
</evidence>
<evidence type="ECO:0000256" key="1">
    <source>
        <dbReference type="SAM" id="MobiDB-lite"/>
    </source>
</evidence>
<feature type="region of interest" description="Disordered" evidence="1">
    <location>
        <begin position="166"/>
        <end position="208"/>
    </location>
</feature>
<gene>
    <name evidence="2" type="ORF">PAXINDRAFT_13241</name>
</gene>
<sequence length="238" mass="25541">MASPNDSQSSSTGNVNWDSSSILTTNLIQYLLSHPANRHLLFHDHAAAAHVPIPGDKASGKNKREVQAVIAKHLFQTDPVYGTAYASLSTLKRLYRAQRTRLSSTGQGVAPGAAHPNLLADICAKYPFYNDLDSMWRGIPSFDPDLLSSESNINHAESLLDAVKNRSNKDADGNEDNDLDAADDCPAEEEAFPGNDIEEEPLVNDEAMKDIGDEIAALNEADGGANAFNDIGGGQLPL</sequence>
<organism evidence="2 3">
    <name type="scientific">Paxillus involutus ATCC 200175</name>
    <dbReference type="NCBI Taxonomy" id="664439"/>
    <lineage>
        <taxon>Eukaryota</taxon>
        <taxon>Fungi</taxon>
        <taxon>Dikarya</taxon>
        <taxon>Basidiomycota</taxon>
        <taxon>Agaricomycotina</taxon>
        <taxon>Agaricomycetes</taxon>
        <taxon>Agaricomycetidae</taxon>
        <taxon>Boletales</taxon>
        <taxon>Paxilineae</taxon>
        <taxon>Paxillaceae</taxon>
        <taxon>Paxillus</taxon>
    </lineage>
</organism>
<dbReference type="EMBL" id="KN819347">
    <property type="protein sequence ID" value="KIJ13920.1"/>
    <property type="molecule type" value="Genomic_DNA"/>
</dbReference>
<keyword evidence="3" id="KW-1185">Reference proteome</keyword>
<proteinExistence type="predicted"/>
<protein>
    <submittedName>
        <fullName evidence="2">Uncharacterized protein</fullName>
    </submittedName>
</protein>
<dbReference type="Proteomes" id="UP000053647">
    <property type="component" value="Unassembled WGS sequence"/>
</dbReference>
<dbReference type="AlphaFoldDB" id="A0A0C9TE98"/>